<feature type="coiled-coil region" evidence="1">
    <location>
        <begin position="95"/>
        <end position="145"/>
    </location>
</feature>
<reference evidence="3" key="1">
    <citation type="submission" date="2022-12" db="EMBL/GenBank/DDBJ databases">
        <title>Polyphasic identification of a Novel Hot-Spring Cyanobacterium Ocullathermofonsia sinensis gen nov. sp. nov. and Genomic Insights on its Adaptations to the Thermal Habitat.</title>
        <authorList>
            <person name="Daroch M."/>
            <person name="Tang J."/>
            <person name="Jiang Y."/>
        </authorList>
    </citation>
    <scope>NUCLEOTIDE SEQUENCE</scope>
    <source>
        <strain evidence="3">PKUAC-SCTA174</strain>
    </source>
</reference>
<keyword evidence="4" id="KW-1185">Reference proteome</keyword>
<dbReference type="Proteomes" id="UP001163152">
    <property type="component" value="Chromosome"/>
</dbReference>
<dbReference type="KEGG" id="tsin:OXH18_22140"/>
<feature type="compositionally biased region" description="Basic and acidic residues" evidence="2">
    <location>
        <begin position="176"/>
        <end position="193"/>
    </location>
</feature>
<feature type="coiled-coil region" evidence="1">
    <location>
        <begin position="18"/>
        <end position="45"/>
    </location>
</feature>
<name>A0A9E8ZBL1_9CYAN</name>
<protein>
    <submittedName>
        <fullName evidence="3">Uncharacterized protein</fullName>
    </submittedName>
</protein>
<evidence type="ECO:0000313" key="3">
    <source>
        <dbReference type="EMBL" id="WAL59841.1"/>
    </source>
</evidence>
<dbReference type="AlphaFoldDB" id="A0A9E8ZBL1"/>
<evidence type="ECO:0000256" key="1">
    <source>
        <dbReference type="SAM" id="Coils"/>
    </source>
</evidence>
<dbReference type="EMBL" id="CP113797">
    <property type="protein sequence ID" value="WAL59841.1"/>
    <property type="molecule type" value="Genomic_DNA"/>
</dbReference>
<dbReference type="RefSeq" id="WP_268609653.1">
    <property type="nucleotide sequence ID" value="NZ_CP113797.1"/>
</dbReference>
<organism evidence="3 4">
    <name type="scientific">Thermocoleostomius sinensis A174</name>
    <dbReference type="NCBI Taxonomy" id="2016057"/>
    <lineage>
        <taxon>Bacteria</taxon>
        <taxon>Bacillati</taxon>
        <taxon>Cyanobacteriota</taxon>
        <taxon>Cyanophyceae</taxon>
        <taxon>Oculatellales</taxon>
        <taxon>Oculatellaceae</taxon>
        <taxon>Thermocoleostomius</taxon>
    </lineage>
</organism>
<feature type="compositionally biased region" description="Polar residues" evidence="2">
    <location>
        <begin position="198"/>
        <end position="209"/>
    </location>
</feature>
<keyword evidence="1" id="KW-0175">Coiled coil</keyword>
<evidence type="ECO:0000313" key="4">
    <source>
        <dbReference type="Proteomes" id="UP001163152"/>
    </source>
</evidence>
<proteinExistence type="predicted"/>
<sequence length="209" mass="23933">MSYLSSISIKEQLALRIASETQKQMDSILERIQQIAKEFKIAEKDKRSPFRNVLAVAVESTASLEIIKNYIRYQVGRGNNSSPIWILKQNKKLFAEALVEALDALRQDAEEILKRIEEACEEAQKQNKSNEVEAEQETLLKYLQNSKNQAMLQRDLHLELARLYLGYLAREHTALVGEQKENPKTETHDEKQKASKTVHGTPNQPTISK</sequence>
<gene>
    <name evidence="3" type="ORF">OXH18_22140</name>
</gene>
<feature type="region of interest" description="Disordered" evidence="2">
    <location>
        <begin position="176"/>
        <end position="209"/>
    </location>
</feature>
<accession>A0A9E8ZBL1</accession>
<evidence type="ECO:0000256" key="2">
    <source>
        <dbReference type="SAM" id="MobiDB-lite"/>
    </source>
</evidence>